<dbReference type="Proteomes" id="UP000011715">
    <property type="component" value="Unassembled WGS sequence"/>
</dbReference>
<dbReference type="AlphaFoldDB" id="A0A0C4EGR4"/>
<accession>A0A0C4EGR4</accession>
<dbReference type="OrthoDB" id="10457125at2759"/>
<name>A0A0C4EGR4_MAGP6</name>
<evidence type="ECO:0000313" key="3">
    <source>
        <dbReference type="EnsemblFungi" id="MAPG_12057T0"/>
    </source>
</evidence>
<evidence type="ECO:0000313" key="2">
    <source>
        <dbReference type="EMBL" id="KLU93120.1"/>
    </source>
</evidence>
<sequence length="175" mass="18866">MGTATAYFPPHTVSRIGTIDLPQSRRRLRWRPTSPLGMVDEDDGGNDDPIAAAADEPDDGTAAAAVATTTTPRPINSHQSAFKLVSVDERTANGSPVVARFDRVGDVGCARMEGQLRVYSVEDYELEVGGREVLDVLMLLSLSSVVRPLSLLRRGEVTDKEDGGEMSSASRAFLY</sequence>
<dbReference type="EMBL" id="GL877106">
    <property type="protein sequence ID" value="KLU93120.1"/>
    <property type="molecule type" value="Genomic_DNA"/>
</dbReference>
<dbReference type="EMBL" id="ADBL01003042">
    <property type="status" value="NOT_ANNOTATED_CDS"/>
    <property type="molecule type" value="Genomic_DNA"/>
</dbReference>
<protein>
    <submittedName>
        <fullName evidence="2 3">Uncharacterized protein</fullName>
    </submittedName>
</protein>
<reference evidence="3" key="5">
    <citation type="submission" date="2015-06" db="UniProtKB">
        <authorList>
            <consortium name="EnsemblFungi"/>
        </authorList>
    </citation>
    <scope>IDENTIFICATION</scope>
    <source>
        <strain evidence="3">ATCC 64411</strain>
    </source>
</reference>
<reference evidence="2" key="3">
    <citation type="submission" date="2011-03" db="EMBL/GenBank/DDBJ databases">
        <title>Annotation of Magnaporthe poae ATCC 64411.</title>
        <authorList>
            <person name="Ma L.-J."/>
            <person name="Dead R."/>
            <person name="Young S.K."/>
            <person name="Zeng Q."/>
            <person name="Gargeya S."/>
            <person name="Fitzgerald M."/>
            <person name="Haas B."/>
            <person name="Abouelleil A."/>
            <person name="Alvarado L."/>
            <person name="Arachchi H.M."/>
            <person name="Berlin A."/>
            <person name="Brown A."/>
            <person name="Chapman S.B."/>
            <person name="Chen Z."/>
            <person name="Dunbar C."/>
            <person name="Freedman E."/>
            <person name="Gearin G."/>
            <person name="Gellesch M."/>
            <person name="Goldberg J."/>
            <person name="Griggs A."/>
            <person name="Gujja S."/>
            <person name="Heiman D."/>
            <person name="Howarth C."/>
            <person name="Larson L."/>
            <person name="Lui A."/>
            <person name="MacDonald P.J.P."/>
            <person name="Mehta T."/>
            <person name="Montmayeur A."/>
            <person name="Murphy C."/>
            <person name="Neiman D."/>
            <person name="Pearson M."/>
            <person name="Priest M."/>
            <person name="Roberts A."/>
            <person name="Saif S."/>
            <person name="Shea T."/>
            <person name="Shenoy N."/>
            <person name="Sisk P."/>
            <person name="Stolte C."/>
            <person name="Sykes S."/>
            <person name="Yandava C."/>
            <person name="Wortman J."/>
            <person name="Nusbaum C."/>
            <person name="Birren B."/>
        </authorList>
    </citation>
    <scope>NUCLEOTIDE SEQUENCE</scope>
    <source>
        <strain evidence="2">ATCC 64411</strain>
    </source>
</reference>
<reference evidence="4" key="2">
    <citation type="submission" date="2010-05" db="EMBL/GenBank/DDBJ databases">
        <title>The genome sequence of Magnaporthe poae strain ATCC 64411.</title>
        <authorList>
            <person name="Ma L.-J."/>
            <person name="Dead R."/>
            <person name="Young S."/>
            <person name="Zeng Q."/>
            <person name="Koehrsen M."/>
            <person name="Alvarado L."/>
            <person name="Berlin A."/>
            <person name="Chapman S.B."/>
            <person name="Chen Z."/>
            <person name="Freedman E."/>
            <person name="Gellesch M."/>
            <person name="Goldberg J."/>
            <person name="Griggs A."/>
            <person name="Gujja S."/>
            <person name="Heilman E.R."/>
            <person name="Heiman D."/>
            <person name="Hepburn T."/>
            <person name="Howarth C."/>
            <person name="Jen D."/>
            <person name="Larson L."/>
            <person name="Mehta T."/>
            <person name="Neiman D."/>
            <person name="Pearson M."/>
            <person name="Roberts A."/>
            <person name="Saif S."/>
            <person name="Shea T."/>
            <person name="Shenoy N."/>
            <person name="Sisk P."/>
            <person name="Stolte C."/>
            <person name="Sykes S."/>
            <person name="Walk T."/>
            <person name="White J."/>
            <person name="Yandava C."/>
            <person name="Haas B."/>
            <person name="Nusbaum C."/>
            <person name="Birren B."/>
        </authorList>
    </citation>
    <scope>NUCLEOTIDE SEQUENCE [LARGE SCALE GENOMIC DNA]</scope>
    <source>
        <strain evidence="4">ATCC 64411 / 73-15</strain>
    </source>
</reference>
<dbReference type="eggNOG" id="ENOG502RN55">
    <property type="taxonomic scope" value="Eukaryota"/>
</dbReference>
<dbReference type="VEuPathDB" id="FungiDB:MAPG_12057"/>
<keyword evidence="4" id="KW-1185">Reference proteome</keyword>
<proteinExistence type="predicted"/>
<evidence type="ECO:0000313" key="4">
    <source>
        <dbReference type="Proteomes" id="UP000011715"/>
    </source>
</evidence>
<dbReference type="EnsemblFungi" id="MAPG_12057T0">
    <property type="protein sequence ID" value="MAPG_12057T0"/>
    <property type="gene ID" value="MAPG_12057"/>
</dbReference>
<organism evidence="3 4">
    <name type="scientific">Magnaporthiopsis poae (strain ATCC 64411 / 73-15)</name>
    <name type="common">Kentucky bluegrass fungus</name>
    <name type="synonym">Magnaporthe poae</name>
    <dbReference type="NCBI Taxonomy" id="644358"/>
    <lineage>
        <taxon>Eukaryota</taxon>
        <taxon>Fungi</taxon>
        <taxon>Dikarya</taxon>
        <taxon>Ascomycota</taxon>
        <taxon>Pezizomycotina</taxon>
        <taxon>Sordariomycetes</taxon>
        <taxon>Sordariomycetidae</taxon>
        <taxon>Magnaporthales</taxon>
        <taxon>Magnaporthaceae</taxon>
        <taxon>Magnaporthiopsis</taxon>
    </lineage>
</organism>
<evidence type="ECO:0000256" key="1">
    <source>
        <dbReference type="SAM" id="MobiDB-lite"/>
    </source>
</evidence>
<reference evidence="3" key="4">
    <citation type="journal article" date="2015" name="G3 (Bethesda)">
        <title>Genome sequences of three phytopathogenic species of the Magnaporthaceae family of fungi.</title>
        <authorList>
            <person name="Okagaki L.H."/>
            <person name="Nunes C.C."/>
            <person name="Sailsbery J."/>
            <person name="Clay B."/>
            <person name="Brown D."/>
            <person name="John T."/>
            <person name="Oh Y."/>
            <person name="Young N."/>
            <person name="Fitzgerald M."/>
            <person name="Haas B.J."/>
            <person name="Zeng Q."/>
            <person name="Young S."/>
            <person name="Adiconis X."/>
            <person name="Fan L."/>
            <person name="Levin J.Z."/>
            <person name="Mitchell T.K."/>
            <person name="Okubara P.A."/>
            <person name="Farman M.L."/>
            <person name="Kohn L.M."/>
            <person name="Birren B."/>
            <person name="Ma L.-J."/>
            <person name="Dean R.A."/>
        </authorList>
    </citation>
    <scope>NUCLEOTIDE SEQUENCE</scope>
    <source>
        <strain evidence="3">ATCC 64411 / 73-15</strain>
    </source>
</reference>
<gene>
    <name evidence="2" type="ORF">MAPG_12057</name>
</gene>
<feature type="region of interest" description="Disordered" evidence="1">
    <location>
        <begin position="29"/>
        <end position="62"/>
    </location>
</feature>
<reference evidence="2" key="1">
    <citation type="submission" date="2010-05" db="EMBL/GenBank/DDBJ databases">
        <title>The Genome Sequence of Magnaporthe poae strain ATCC 64411.</title>
        <authorList>
            <consortium name="The Broad Institute Genome Sequencing Platform"/>
            <consortium name="Broad Institute Genome Sequencing Center for Infectious Disease"/>
            <person name="Ma L.-J."/>
            <person name="Dead R."/>
            <person name="Young S."/>
            <person name="Zeng Q."/>
            <person name="Koehrsen M."/>
            <person name="Alvarado L."/>
            <person name="Berlin A."/>
            <person name="Chapman S.B."/>
            <person name="Chen Z."/>
            <person name="Freedman E."/>
            <person name="Gellesch M."/>
            <person name="Goldberg J."/>
            <person name="Griggs A."/>
            <person name="Gujja S."/>
            <person name="Heilman E.R."/>
            <person name="Heiman D."/>
            <person name="Hepburn T."/>
            <person name="Howarth C."/>
            <person name="Jen D."/>
            <person name="Larson L."/>
            <person name="Mehta T."/>
            <person name="Neiman D."/>
            <person name="Pearson M."/>
            <person name="Roberts A."/>
            <person name="Saif S."/>
            <person name="Shea T."/>
            <person name="Shenoy N."/>
            <person name="Sisk P."/>
            <person name="Stolte C."/>
            <person name="Sykes S."/>
            <person name="Walk T."/>
            <person name="White J."/>
            <person name="Yandava C."/>
            <person name="Haas B."/>
            <person name="Nusbaum C."/>
            <person name="Birren B."/>
        </authorList>
    </citation>
    <scope>NUCLEOTIDE SEQUENCE</scope>
    <source>
        <strain evidence="2">ATCC 64411</strain>
    </source>
</reference>